<protein>
    <submittedName>
        <fullName evidence="1">Uncharacterized protein</fullName>
    </submittedName>
</protein>
<dbReference type="AlphaFoldDB" id="A0A8S3H2R3"/>
<evidence type="ECO:0000313" key="1">
    <source>
        <dbReference type="EMBL" id="CAF5176825.1"/>
    </source>
</evidence>
<comment type="caution">
    <text evidence="1">The sequence shown here is derived from an EMBL/GenBank/DDBJ whole genome shotgun (WGS) entry which is preliminary data.</text>
</comment>
<proteinExistence type="predicted"/>
<gene>
    <name evidence="1" type="ORF">GIL414_LOCUS67968</name>
</gene>
<name>A0A8S3H2R3_9BILA</name>
<accession>A0A8S3H2R3</accession>
<feature type="non-terminal residue" evidence="1">
    <location>
        <position position="216"/>
    </location>
</feature>
<dbReference type="Proteomes" id="UP000681720">
    <property type="component" value="Unassembled WGS sequence"/>
</dbReference>
<dbReference type="EMBL" id="CAJOBJ010327059">
    <property type="protein sequence ID" value="CAF5176825.1"/>
    <property type="molecule type" value="Genomic_DNA"/>
</dbReference>
<organism evidence="1 2">
    <name type="scientific">Rotaria magnacalcarata</name>
    <dbReference type="NCBI Taxonomy" id="392030"/>
    <lineage>
        <taxon>Eukaryota</taxon>
        <taxon>Metazoa</taxon>
        <taxon>Spiralia</taxon>
        <taxon>Gnathifera</taxon>
        <taxon>Rotifera</taxon>
        <taxon>Eurotatoria</taxon>
        <taxon>Bdelloidea</taxon>
        <taxon>Philodinida</taxon>
        <taxon>Philodinidae</taxon>
        <taxon>Rotaria</taxon>
    </lineage>
</organism>
<feature type="non-terminal residue" evidence="1">
    <location>
        <position position="1"/>
    </location>
</feature>
<evidence type="ECO:0000313" key="2">
    <source>
        <dbReference type="Proteomes" id="UP000681720"/>
    </source>
</evidence>
<reference evidence="1" key="1">
    <citation type="submission" date="2021-02" db="EMBL/GenBank/DDBJ databases">
        <authorList>
            <person name="Nowell W R."/>
        </authorList>
    </citation>
    <scope>NUCLEOTIDE SEQUENCE</scope>
</reference>
<sequence>MLTSMNTVFDSANDPSTVDKALKASVTVTANSDQMPLNNQEKGADIIEKVGAKVKDMNSTDDETVTNLATSLLNVGGNVLQAASKTVSKDKENNPDAVIENLESDMKATENEETDTKVLYAPTQFYDACDECETLPEDRWEEFRHKLEEEKKTIIEGRERASNIAKRSSDGLFTVGDALVNHSSINETKTIESKTMTMTFTKASPDGISRIFSMAH</sequence>